<reference evidence="5 6" key="1">
    <citation type="submission" date="2022-04" db="EMBL/GenBank/DDBJ databases">
        <authorList>
            <person name="Grouzdev D.S."/>
            <person name="Pantiukh K.S."/>
            <person name="Krutkina M.S."/>
        </authorList>
    </citation>
    <scope>NUCLEOTIDE SEQUENCE [LARGE SCALE GENOMIC DNA]</scope>
    <source>
        <strain evidence="5 6">6x-1</strain>
    </source>
</reference>
<comment type="caution">
    <text evidence="5">The sequence shown here is derived from an EMBL/GenBank/DDBJ whole genome shotgun (WGS) entry which is preliminary data.</text>
</comment>
<keyword evidence="6" id="KW-1185">Reference proteome</keyword>
<proteinExistence type="predicted"/>
<evidence type="ECO:0000256" key="1">
    <source>
        <dbReference type="ARBA" id="ARBA00022729"/>
    </source>
</evidence>
<feature type="chain" id="PRO_5045641194" evidence="3">
    <location>
        <begin position="44"/>
        <end position="312"/>
    </location>
</feature>
<protein>
    <submittedName>
        <fullName evidence="5">Methanol oxidation system protein MoxJ</fullName>
    </submittedName>
</protein>
<name>A0ABT0DDC8_9HYPH</name>
<dbReference type="Gene3D" id="3.40.190.10">
    <property type="entry name" value="Periplasmic binding protein-like II"/>
    <property type="match status" value="2"/>
</dbReference>
<feature type="signal peptide" evidence="3">
    <location>
        <begin position="1"/>
        <end position="43"/>
    </location>
</feature>
<accession>A0ABT0DDC8</accession>
<evidence type="ECO:0000256" key="3">
    <source>
        <dbReference type="SAM" id="SignalP"/>
    </source>
</evidence>
<dbReference type="NCBIfam" id="TIGR03870">
    <property type="entry name" value="ABC_MoxJ"/>
    <property type="match status" value="1"/>
</dbReference>
<organism evidence="5 6">
    <name type="scientific">Ancylobacter crimeensis</name>
    <dbReference type="NCBI Taxonomy" id="2579147"/>
    <lineage>
        <taxon>Bacteria</taxon>
        <taxon>Pseudomonadati</taxon>
        <taxon>Pseudomonadota</taxon>
        <taxon>Alphaproteobacteria</taxon>
        <taxon>Hyphomicrobiales</taxon>
        <taxon>Xanthobacteraceae</taxon>
        <taxon>Ancylobacter</taxon>
    </lineage>
</organism>
<dbReference type="EMBL" id="JALKCH010000008">
    <property type="protein sequence ID" value="MCK0197958.1"/>
    <property type="molecule type" value="Genomic_DNA"/>
</dbReference>
<dbReference type="PANTHER" id="PTHR35936:SF17">
    <property type="entry name" value="ARGININE-BINDING EXTRACELLULAR PROTEIN ARTP"/>
    <property type="match status" value="1"/>
</dbReference>
<dbReference type="InterPro" id="IPR001638">
    <property type="entry name" value="Solute-binding_3/MltF_N"/>
</dbReference>
<keyword evidence="1 3" id="KW-0732">Signal</keyword>
<sequence length="312" mass="33778">MTVSVTPASSGSMPASRRRRSRSFTGTAAAALALALLAAPAWAANAGEQPAADAAAPARPGELRICASNVEAPFSEKGDTGFEDRIAQVLAEAMGRKAVFVRSDRPGVYMVRDMLDANSCDVVMGVDAGDERVATSKPYYRTGYVLVTRTDRNITANRWDDPKVKEQTRFALRFYSPAEAMVKRLGRYEDNAAYMYSLVNFVSRRNQWVQVPGDRLVSEVAKGDADVAIAFAPEVARYVKTSTVPLTITVMADDFSATEGGPKIPLHYDQSIGVRKDDTALLGEINAALEKARPQIDKILSDEGIPVLKPNS</sequence>
<dbReference type="Pfam" id="PF00497">
    <property type="entry name" value="SBP_bac_3"/>
    <property type="match status" value="1"/>
</dbReference>
<feature type="domain" description="Solute-binding protein family 3/N-terminal" evidence="4">
    <location>
        <begin position="62"/>
        <end position="303"/>
    </location>
</feature>
<dbReference type="PANTHER" id="PTHR35936">
    <property type="entry name" value="MEMBRANE-BOUND LYTIC MUREIN TRANSGLYCOSYLASE F"/>
    <property type="match status" value="1"/>
</dbReference>
<dbReference type="InterPro" id="IPR006311">
    <property type="entry name" value="TAT_signal"/>
</dbReference>
<evidence type="ECO:0000313" key="5">
    <source>
        <dbReference type="EMBL" id="MCK0197958.1"/>
    </source>
</evidence>
<dbReference type="PROSITE" id="PS51318">
    <property type="entry name" value="TAT"/>
    <property type="match status" value="1"/>
</dbReference>
<dbReference type="SMART" id="SM00062">
    <property type="entry name" value="PBPb"/>
    <property type="match status" value="1"/>
</dbReference>
<evidence type="ECO:0000259" key="4">
    <source>
        <dbReference type="SMART" id="SM00062"/>
    </source>
</evidence>
<gene>
    <name evidence="5" type="primary">moxJ</name>
    <name evidence="5" type="ORF">MWN34_13675</name>
</gene>
<dbReference type="Proteomes" id="UP001203284">
    <property type="component" value="Unassembled WGS sequence"/>
</dbReference>
<feature type="region of interest" description="Disordered" evidence="2">
    <location>
        <begin position="1"/>
        <end position="21"/>
    </location>
</feature>
<dbReference type="SUPFAM" id="SSF53850">
    <property type="entry name" value="Periplasmic binding protein-like II"/>
    <property type="match status" value="1"/>
</dbReference>
<evidence type="ECO:0000313" key="6">
    <source>
        <dbReference type="Proteomes" id="UP001203284"/>
    </source>
</evidence>
<evidence type="ECO:0000256" key="2">
    <source>
        <dbReference type="SAM" id="MobiDB-lite"/>
    </source>
</evidence>
<dbReference type="InterPro" id="IPR022455">
    <property type="entry name" value="Methanol_oxidation_MoxJ"/>
</dbReference>